<dbReference type="PANTHER" id="PTHR43779">
    <property type="entry name" value="DIOXYGENASE RV0097-RELATED"/>
    <property type="match status" value="1"/>
</dbReference>
<keyword evidence="4" id="KW-0560">Oxidoreductase</keyword>
<evidence type="ECO:0000313" key="8">
    <source>
        <dbReference type="Proteomes" id="UP000058012"/>
    </source>
</evidence>
<proteinExistence type="inferred from homology"/>
<evidence type="ECO:0000259" key="6">
    <source>
        <dbReference type="Pfam" id="PF02668"/>
    </source>
</evidence>
<dbReference type="RefSeq" id="WP_067906791.1">
    <property type="nucleotide sequence ID" value="NZ_KQ954244.1"/>
</dbReference>
<organism evidence="7 8">
    <name type="scientific">Novosphingobium fuchskuhlense</name>
    <dbReference type="NCBI Taxonomy" id="1117702"/>
    <lineage>
        <taxon>Bacteria</taxon>
        <taxon>Pseudomonadati</taxon>
        <taxon>Pseudomonadota</taxon>
        <taxon>Alphaproteobacteria</taxon>
        <taxon>Sphingomonadales</taxon>
        <taxon>Sphingomonadaceae</taxon>
        <taxon>Novosphingobium</taxon>
    </lineage>
</organism>
<dbReference type="InterPro" id="IPR003819">
    <property type="entry name" value="TauD/TfdA-like"/>
</dbReference>
<dbReference type="SUPFAM" id="SSF51197">
    <property type="entry name" value="Clavaminate synthase-like"/>
    <property type="match status" value="1"/>
</dbReference>
<sequence length="275" mass="30715">MAFYDVKSEQSSGLGKPIMTLDRGALADLLIGDRDWLLTRLEDMEVIVVRQAFCPERPLRSFADRLDAMLHGPLAPARLPVPEDYLIVGDPKVSALAEYVRNGHISESDHVLGHAPGGVSIMAIPGMGSSAAPTEFACTAAAWDGLMPAEQRELASHTVLHGFWHDRLYHEREPRHEALMQWMARQSMELPLVQPLPGGRHGLLLDDTAIQIAGIEFLESEAFLGGLRTWVTQPAFVYRHTWQPGDLVIWNSASVLYRQLPRPDNPMWKMAQGRR</sequence>
<evidence type="ECO:0000256" key="2">
    <source>
        <dbReference type="ARBA" id="ARBA00022723"/>
    </source>
</evidence>
<evidence type="ECO:0000256" key="4">
    <source>
        <dbReference type="ARBA" id="ARBA00023002"/>
    </source>
</evidence>
<dbReference type="GO" id="GO:0016706">
    <property type="term" value="F:2-oxoglutarate-dependent dioxygenase activity"/>
    <property type="evidence" value="ECO:0007669"/>
    <property type="project" value="UniProtKB-ARBA"/>
</dbReference>
<dbReference type="Pfam" id="PF02668">
    <property type="entry name" value="TauD"/>
    <property type="match status" value="1"/>
</dbReference>
<evidence type="ECO:0000256" key="5">
    <source>
        <dbReference type="ARBA" id="ARBA00023004"/>
    </source>
</evidence>
<evidence type="ECO:0000313" key="7">
    <source>
        <dbReference type="EMBL" id="KUR72531.1"/>
    </source>
</evidence>
<evidence type="ECO:0000256" key="3">
    <source>
        <dbReference type="ARBA" id="ARBA00022964"/>
    </source>
</evidence>
<dbReference type="GO" id="GO:0046872">
    <property type="term" value="F:metal ion binding"/>
    <property type="evidence" value="ECO:0007669"/>
    <property type="project" value="UniProtKB-KW"/>
</dbReference>
<dbReference type="Proteomes" id="UP000058012">
    <property type="component" value="Unassembled WGS sequence"/>
</dbReference>
<evidence type="ECO:0000256" key="1">
    <source>
        <dbReference type="ARBA" id="ARBA00005896"/>
    </source>
</evidence>
<keyword evidence="3" id="KW-0223">Dioxygenase</keyword>
<keyword evidence="2" id="KW-0479">Metal-binding</keyword>
<comment type="caution">
    <text evidence="7">The sequence shown here is derived from an EMBL/GenBank/DDBJ whole genome shotgun (WGS) entry which is preliminary data.</text>
</comment>
<protein>
    <recommendedName>
        <fullName evidence="6">TauD/TfdA-like domain-containing protein</fullName>
    </recommendedName>
</protein>
<dbReference type="PANTHER" id="PTHR43779:SF3">
    <property type="entry name" value="(3R)-3-[(CARBOXYMETHYL)AMINO]FATTY ACID OXYGENASE_DECARBOXYLASE"/>
    <property type="match status" value="1"/>
</dbReference>
<keyword evidence="8" id="KW-1185">Reference proteome</keyword>
<gene>
    <name evidence="7" type="ORF">AQZ52_04620</name>
</gene>
<dbReference type="STRING" id="1117702.AQZ52_04620"/>
<dbReference type="InterPro" id="IPR042098">
    <property type="entry name" value="TauD-like_sf"/>
</dbReference>
<dbReference type="InterPro" id="IPR051178">
    <property type="entry name" value="TfdA_dioxygenase"/>
</dbReference>
<comment type="similarity">
    <text evidence="1">Belongs to the TfdA dioxygenase family.</text>
</comment>
<feature type="domain" description="TauD/TfdA-like" evidence="6">
    <location>
        <begin position="29"/>
        <end position="256"/>
    </location>
</feature>
<reference evidence="7 8" key="1">
    <citation type="submission" date="2015-10" db="EMBL/GenBank/DDBJ databases">
        <title>Draft genome sequence of Novosphingobium fuchskuhlense DSM 25065 isolated from a surface water sample of the southwest basin of Lake Grosse Fuchskuhle.</title>
        <authorList>
            <person name="Ruckert C."/>
            <person name="Winkler A."/>
            <person name="Glaeser J."/>
            <person name="Grossart H.-P."/>
            <person name="Kalinowski J."/>
            <person name="Glaeser S."/>
        </authorList>
    </citation>
    <scope>NUCLEOTIDE SEQUENCE [LARGE SCALE GENOMIC DNA]</scope>
    <source>
        <strain evidence="7 8">FNE08-7</strain>
    </source>
</reference>
<name>A0A117UX91_9SPHN</name>
<dbReference type="AlphaFoldDB" id="A0A117UX91"/>
<dbReference type="EMBL" id="LLZS01000003">
    <property type="protein sequence ID" value="KUR72531.1"/>
    <property type="molecule type" value="Genomic_DNA"/>
</dbReference>
<accession>A0A117UX91</accession>
<dbReference type="Gene3D" id="3.60.130.10">
    <property type="entry name" value="Clavaminate synthase-like"/>
    <property type="match status" value="1"/>
</dbReference>
<keyword evidence="5" id="KW-0408">Iron</keyword>
<dbReference type="OrthoDB" id="7209371at2"/>